<evidence type="ECO:0000313" key="3">
    <source>
        <dbReference type="EMBL" id="HIV11370.1"/>
    </source>
</evidence>
<evidence type="ECO:0000256" key="2">
    <source>
        <dbReference type="HAMAP-Rule" id="MF_00048"/>
    </source>
</evidence>
<dbReference type="InterPro" id="IPR011856">
    <property type="entry name" value="tRNA_endonuc-like_dom_sf"/>
</dbReference>
<dbReference type="CDD" id="cd20736">
    <property type="entry name" value="PoNe_Nuclease"/>
    <property type="match status" value="1"/>
</dbReference>
<name>A0A9D1NR98_9FIRM</name>
<dbReference type="InterPro" id="IPR011335">
    <property type="entry name" value="Restrct_endonuc-II-like"/>
</dbReference>
<evidence type="ECO:0000256" key="1">
    <source>
        <dbReference type="ARBA" id="ARBA00006738"/>
    </source>
</evidence>
<dbReference type="Pfam" id="PF02021">
    <property type="entry name" value="UPF0102"/>
    <property type="match status" value="1"/>
</dbReference>
<dbReference type="InterPro" id="IPR003509">
    <property type="entry name" value="UPF0102_YraN-like"/>
</dbReference>
<accession>A0A9D1NR98</accession>
<dbReference type="Gene3D" id="3.40.1350.10">
    <property type="match status" value="1"/>
</dbReference>
<organism evidence="3 4">
    <name type="scientific">Candidatus Faeciplasma avium</name>
    <dbReference type="NCBI Taxonomy" id="2840798"/>
    <lineage>
        <taxon>Bacteria</taxon>
        <taxon>Bacillati</taxon>
        <taxon>Bacillota</taxon>
        <taxon>Clostridia</taxon>
        <taxon>Eubacteriales</taxon>
        <taxon>Oscillospiraceae</taxon>
        <taxon>Oscillospiraceae incertae sedis</taxon>
        <taxon>Candidatus Faeciplasma</taxon>
    </lineage>
</organism>
<dbReference type="HAMAP" id="MF_00048">
    <property type="entry name" value="UPF0102"/>
    <property type="match status" value="1"/>
</dbReference>
<reference evidence="3" key="1">
    <citation type="submission" date="2020-10" db="EMBL/GenBank/DDBJ databases">
        <authorList>
            <person name="Gilroy R."/>
        </authorList>
    </citation>
    <scope>NUCLEOTIDE SEQUENCE</scope>
    <source>
        <strain evidence="3">1370</strain>
    </source>
</reference>
<dbReference type="PANTHER" id="PTHR34039:SF1">
    <property type="entry name" value="UPF0102 PROTEIN YRAN"/>
    <property type="match status" value="1"/>
</dbReference>
<dbReference type="SUPFAM" id="SSF52980">
    <property type="entry name" value="Restriction endonuclease-like"/>
    <property type="match status" value="1"/>
</dbReference>
<protein>
    <recommendedName>
        <fullName evidence="2">UPF0102 protein IAD28_06745</fullName>
    </recommendedName>
</protein>
<sequence>MTSREIGNLGEDYTASFLVSRGAKILERNFTVRGGEIDIIAQKGNIIHFVEVKTRKKNPLTTGEEAITPAKIARIIHAAKSYICQNGIELSSVFDVALVEVSLGRVTGFEYIQRAFCE</sequence>
<dbReference type="PANTHER" id="PTHR34039">
    <property type="entry name" value="UPF0102 PROTEIN YRAN"/>
    <property type="match status" value="1"/>
</dbReference>
<proteinExistence type="inferred from homology"/>
<gene>
    <name evidence="3" type="ORF">IAD28_06745</name>
</gene>
<comment type="similarity">
    <text evidence="1 2">Belongs to the UPF0102 family.</text>
</comment>
<dbReference type="EMBL" id="DVOL01000097">
    <property type="protein sequence ID" value="HIV11370.1"/>
    <property type="molecule type" value="Genomic_DNA"/>
</dbReference>
<dbReference type="GO" id="GO:0003676">
    <property type="term" value="F:nucleic acid binding"/>
    <property type="evidence" value="ECO:0007669"/>
    <property type="project" value="InterPro"/>
</dbReference>
<evidence type="ECO:0000313" key="4">
    <source>
        <dbReference type="Proteomes" id="UP000823960"/>
    </source>
</evidence>
<reference evidence="3" key="2">
    <citation type="journal article" date="2021" name="PeerJ">
        <title>Extensive microbial diversity within the chicken gut microbiome revealed by metagenomics and culture.</title>
        <authorList>
            <person name="Gilroy R."/>
            <person name="Ravi A."/>
            <person name="Getino M."/>
            <person name="Pursley I."/>
            <person name="Horton D.L."/>
            <person name="Alikhan N.F."/>
            <person name="Baker D."/>
            <person name="Gharbi K."/>
            <person name="Hall N."/>
            <person name="Watson M."/>
            <person name="Adriaenssens E.M."/>
            <person name="Foster-Nyarko E."/>
            <person name="Jarju S."/>
            <person name="Secka A."/>
            <person name="Antonio M."/>
            <person name="Oren A."/>
            <person name="Chaudhuri R.R."/>
            <person name="La Ragione R."/>
            <person name="Hildebrand F."/>
            <person name="Pallen M.J."/>
        </authorList>
    </citation>
    <scope>NUCLEOTIDE SEQUENCE</scope>
    <source>
        <strain evidence="3">1370</strain>
    </source>
</reference>
<comment type="caution">
    <text evidence="3">The sequence shown here is derived from an EMBL/GenBank/DDBJ whole genome shotgun (WGS) entry which is preliminary data.</text>
</comment>
<dbReference type="Proteomes" id="UP000823960">
    <property type="component" value="Unassembled WGS sequence"/>
</dbReference>
<dbReference type="AlphaFoldDB" id="A0A9D1NR98"/>